<evidence type="ECO:0000313" key="9">
    <source>
        <dbReference type="Proteomes" id="UP000230078"/>
    </source>
</evidence>
<dbReference type="AlphaFoldDB" id="A0A2M7V6C2"/>
<evidence type="ECO:0000256" key="1">
    <source>
        <dbReference type="ARBA" id="ARBA00007116"/>
    </source>
</evidence>
<reference evidence="9" key="1">
    <citation type="submission" date="2017-09" db="EMBL/GenBank/DDBJ databases">
        <title>Depth-based differentiation of microbial function through sediment-hosted aquifers and enrichment of novel symbionts in the deep terrestrial subsurface.</title>
        <authorList>
            <person name="Probst A.J."/>
            <person name="Ladd B."/>
            <person name="Jarett J.K."/>
            <person name="Geller-Mcgrath D.E."/>
            <person name="Sieber C.M.K."/>
            <person name="Emerson J.B."/>
            <person name="Anantharaman K."/>
            <person name="Thomas B.C."/>
            <person name="Malmstrom R."/>
            <person name="Stieglmeier M."/>
            <person name="Klingl A."/>
            <person name="Woyke T."/>
            <person name="Ryan C.M."/>
            <person name="Banfield J.F."/>
        </authorList>
    </citation>
    <scope>NUCLEOTIDE SEQUENCE [LARGE SCALE GENOMIC DNA]</scope>
</reference>
<dbReference type="FunFam" id="3.30.420.100:FF:000001">
    <property type="entry name" value="50S ribosomal protein L18"/>
    <property type="match status" value="1"/>
</dbReference>
<keyword evidence="5 7" id="KW-0687">Ribonucleoprotein</keyword>
<comment type="caution">
    <text evidence="8">The sequence shown here is derived from an EMBL/GenBank/DDBJ whole genome shotgun (WGS) entry which is preliminary data.</text>
</comment>
<dbReference type="Gene3D" id="3.30.420.100">
    <property type="match status" value="1"/>
</dbReference>
<dbReference type="HAMAP" id="MF_01337_B">
    <property type="entry name" value="Ribosomal_uL18_B"/>
    <property type="match status" value="1"/>
</dbReference>
<comment type="similarity">
    <text evidence="1 7">Belongs to the universal ribosomal protein uL18 family.</text>
</comment>
<gene>
    <name evidence="7" type="primary">rplR</name>
    <name evidence="8" type="ORF">COX83_00055</name>
</gene>
<name>A0A2M7V6C2_9BACT</name>
<evidence type="ECO:0000256" key="7">
    <source>
        <dbReference type="HAMAP-Rule" id="MF_01337"/>
    </source>
</evidence>
<dbReference type="PANTHER" id="PTHR12899">
    <property type="entry name" value="39S RIBOSOMAL PROTEIN L18, MITOCHONDRIAL"/>
    <property type="match status" value="1"/>
</dbReference>
<sequence length="124" mass="13617">MNTTHQTKEQMRDRRRARVRARVIGTAVRPRLSVFRSLRGMYVQLIDDSTGVTLVNVHSKNEGKNIDAGERTGKEAVAYGLGKILAEKATKANISTVVFDRGGYAYHGRVKAVADGARDGGLIF</sequence>
<evidence type="ECO:0000256" key="6">
    <source>
        <dbReference type="ARBA" id="ARBA00035197"/>
    </source>
</evidence>
<dbReference type="GO" id="GO:0008097">
    <property type="term" value="F:5S rRNA binding"/>
    <property type="evidence" value="ECO:0007669"/>
    <property type="project" value="TreeGrafter"/>
</dbReference>
<protein>
    <recommendedName>
        <fullName evidence="6 7">Large ribosomal subunit protein uL18</fullName>
    </recommendedName>
</protein>
<dbReference type="SUPFAM" id="SSF53137">
    <property type="entry name" value="Translational machinery components"/>
    <property type="match status" value="1"/>
</dbReference>
<dbReference type="Pfam" id="PF00861">
    <property type="entry name" value="Ribosomal_L18p"/>
    <property type="match status" value="1"/>
</dbReference>
<organism evidence="8 9">
    <name type="scientific">Candidatus Magasanikbacteria bacterium CG_4_10_14_0_2_um_filter_41_31</name>
    <dbReference type="NCBI Taxonomy" id="1974639"/>
    <lineage>
        <taxon>Bacteria</taxon>
        <taxon>Candidatus Magasanikiibacteriota</taxon>
    </lineage>
</organism>
<dbReference type="GO" id="GO:0022625">
    <property type="term" value="C:cytosolic large ribosomal subunit"/>
    <property type="evidence" value="ECO:0007669"/>
    <property type="project" value="TreeGrafter"/>
</dbReference>
<evidence type="ECO:0000313" key="8">
    <source>
        <dbReference type="EMBL" id="PIZ94116.1"/>
    </source>
</evidence>
<dbReference type="InterPro" id="IPR005484">
    <property type="entry name" value="Ribosomal_uL18_bac/plant/anim"/>
</dbReference>
<evidence type="ECO:0000256" key="5">
    <source>
        <dbReference type="ARBA" id="ARBA00023274"/>
    </source>
</evidence>
<dbReference type="NCBIfam" id="TIGR00060">
    <property type="entry name" value="L18_bact"/>
    <property type="match status" value="1"/>
</dbReference>
<dbReference type="Proteomes" id="UP000230078">
    <property type="component" value="Unassembled WGS sequence"/>
</dbReference>
<dbReference type="InterPro" id="IPR004389">
    <property type="entry name" value="Ribosomal_uL18_bac-type"/>
</dbReference>
<comment type="function">
    <text evidence="7">This is one of the proteins that bind and probably mediate the attachment of the 5S RNA into the large ribosomal subunit, where it forms part of the central protuberance.</text>
</comment>
<dbReference type="GO" id="GO:0003735">
    <property type="term" value="F:structural constituent of ribosome"/>
    <property type="evidence" value="ECO:0007669"/>
    <property type="project" value="InterPro"/>
</dbReference>
<dbReference type="InterPro" id="IPR057268">
    <property type="entry name" value="Ribosomal_L18"/>
</dbReference>
<dbReference type="EMBL" id="PFPI01000001">
    <property type="protein sequence ID" value="PIZ94116.1"/>
    <property type="molecule type" value="Genomic_DNA"/>
</dbReference>
<dbReference type="PANTHER" id="PTHR12899:SF3">
    <property type="entry name" value="LARGE RIBOSOMAL SUBUNIT PROTEIN UL18M"/>
    <property type="match status" value="1"/>
</dbReference>
<evidence type="ECO:0000256" key="4">
    <source>
        <dbReference type="ARBA" id="ARBA00022980"/>
    </source>
</evidence>
<keyword evidence="4 7" id="KW-0689">Ribosomal protein</keyword>
<comment type="subunit">
    <text evidence="7">Part of the 50S ribosomal subunit; part of the 5S rRNA/L5/L18/L25 subcomplex. Contacts the 5S and 23S rRNAs.</text>
</comment>
<dbReference type="GO" id="GO:0006412">
    <property type="term" value="P:translation"/>
    <property type="evidence" value="ECO:0007669"/>
    <property type="project" value="UniProtKB-UniRule"/>
</dbReference>
<keyword evidence="2 7" id="KW-0699">rRNA-binding</keyword>
<keyword evidence="3 7" id="KW-0694">RNA-binding</keyword>
<evidence type="ECO:0000256" key="3">
    <source>
        <dbReference type="ARBA" id="ARBA00022884"/>
    </source>
</evidence>
<dbReference type="CDD" id="cd00432">
    <property type="entry name" value="Ribosomal_L18_L5e"/>
    <property type="match status" value="1"/>
</dbReference>
<evidence type="ECO:0000256" key="2">
    <source>
        <dbReference type="ARBA" id="ARBA00022730"/>
    </source>
</evidence>
<accession>A0A2M7V6C2</accession>
<proteinExistence type="inferred from homology"/>